<dbReference type="EMBL" id="KZ820091">
    <property type="protein sequence ID" value="PWN49144.1"/>
    <property type="molecule type" value="Genomic_DNA"/>
</dbReference>
<protein>
    <submittedName>
        <fullName evidence="1">Uncharacterized protein</fullName>
    </submittedName>
</protein>
<keyword evidence="2" id="KW-1185">Reference proteome</keyword>
<gene>
    <name evidence="1" type="ORF">IE53DRAFT_160848</name>
</gene>
<dbReference type="Proteomes" id="UP000245626">
    <property type="component" value="Unassembled WGS sequence"/>
</dbReference>
<proteinExistence type="predicted"/>
<evidence type="ECO:0000313" key="2">
    <source>
        <dbReference type="Proteomes" id="UP000245626"/>
    </source>
</evidence>
<evidence type="ECO:0000313" key="1">
    <source>
        <dbReference type="EMBL" id="PWN49144.1"/>
    </source>
</evidence>
<accession>A0ACD0NTM4</accession>
<name>A0ACD0NTM4_9BASI</name>
<sequence>MNLFLFFLFFEGRPISAPYLVPEKHFFSSSCPPYRDMAMFIPRSGSNRERGCSRNLPFLRVFFSPLPLAIPLNLLPPIQRRQPRGKRKGRVGEYLAST</sequence>
<organism evidence="1 2">
    <name type="scientific">Violaceomyces palustris</name>
    <dbReference type="NCBI Taxonomy" id="1673888"/>
    <lineage>
        <taxon>Eukaryota</taxon>
        <taxon>Fungi</taxon>
        <taxon>Dikarya</taxon>
        <taxon>Basidiomycota</taxon>
        <taxon>Ustilaginomycotina</taxon>
        <taxon>Ustilaginomycetes</taxon>
        <taxon>Violaceomycetales</taxon>
        <taxon>Violaceomycetaceae</taxon>
        <taxon>Violaceomyces</taxon>
    </lineage>
</organism>
<reference evidence="1 2" key="1">
    <citation type="journal article" date="2018" name="Mol. Biol. Evol.">
        <title>Broad Genomic Sampling Reveals a Smut Pathogenic Ancestry of the Fungal Clade Ustilaginomycotina.</title>
        <authorList>
            <person name="Kijpornyongpan T."/>
            <person name="Mondo S.J."/>
            <person name="Barry K."/>
            <person name="Sandor L."/>
            <person name="Lee J."/>
            <person name="Lipzen A."/>
            <person name="Pangilinan J."/>
            <person name="LaButti K."/>
            <person name="Hainaut M."/>
            <person name="Henrissat B."/>
            <person name="Grigoriev I.V."/>
            <person name="Spatafora J.W."/>
            <person name="Aime M.C."/>
        </authorList>
    </citation>
    <scope>NUCLEOTIDE SEQUENCE [LARGE SCALE GENOMIC DNA]</scope>
    <source>
        <strain evidence="1 2">SA 807</strain>
    </source>
</reference>